<gene>
    <name evidence="1" type="ORF">SCALOS_LOCUS8883</name>
</gene>
<comment type="caution">
    <text evidence="1">The sequence shown here is derived from an EMBL/GenBank/DDBJ whole genome shotgun (WGS) entry which is preliminary data.</text>
</comment>
<feature type="non-terminal residue" evidence="1">
    <location>
        <position position="1"/>
    </location>
</feature>
<proteinExistence type="predicted"/>
<sequence length="139" mass="16497">GFGREHIHKHESEDENERIFGTTLSYILSSFTVTSIPIHPISKFDFRRESSRNRNNQYGHNIELEHDEVYNSKNRHSNGYNRDNEIVNGHVLKDDIAEINHDDEDYRHNHLSAFKGGYNKYRFENGEEFDDQEHEFKDG</sequence>
<reference evidence="1" key="1">
    <citation type="submission" date="2021-06" db="EMBL/GenBank/DDBJ databases">
        <authorList>
            <person name="Kallberg Y."/>
            <person name="Tangrot J."/>
            <person name="Rosling A."/>
        </authorList>
    </citation>
    <scope>NUCLEOTIDE SEQUENCE</scope>
    <source>
        <strain evidence="1">AU212A</strain>
    </source>
</reference>
<dbReference type="EMBL" id="CAJVPM010025206">
    <property type="protein sequence ID" value="CAG8656950.1"/>
    <property type="molecule type" value="Genomic_DNA"/>
</dbReference>
<accession>A0ACA9NGZ4</accession>
<feature type="non-terminal residue" evidence="1">
    <location>
        <position position="139"/>
    </location>
</feature>
<protein>
    <submittedName>
        <fullName evidence="1">11025_t:CDS:1</fullName>
    </submittedName>
</protein>
<organism evidence="1 2">
    <name type="scientific">Scutellospora calospora</name>
    <dbReference type="NCBI Taxonomy" id="85575"/>
    <lineage>
        <taxon>Eukaryota</taxon>
        <taxon>Fungi</taxon>
        <taxon>Fungi incertae sedis</taxon>
        <taxon>Mucoromycota</taxon>
        <taxon>Glomeromycotina</taxon>
        <taxon>Glomeromycetes</taxon>
        <taxon>Diversisporales</taxon>
        <taxon>Gigasporaceae</taxon>
        <taxon>Scutellospora</taxon>
    </lineage>
</organism>
<evidence type="ECO:0000313" key="1">
    <source>
        <dbReference type="EMBL" id="CAG8656950.1"/>
    </source>
</evidence>
<dbReference type="Proteomes" id="UP000789860">
    <property type="component" value="Unassembled WGS sequence"/>
</dbReference>
<evidence type="ECO:0000313" key="2">
    <source>
        <dbReference type="Proteomes" id="UP000789860"/>
    </source>
</evidence>
<keyword evidence="2" id="KW-1185">Reference proteome</keyword>
<name>A0ACA9NGZ4_9GLOM</name>